<dbReference type="InterPro" id="IPR035650">
    <property type="entry name" value="Tet_C"/>
</dbReference>
<dbReference type="SMART" id="SM00889">
    <property type="entry name" value="EFG_IV"/>
    <property type="match status" value="1"/>
</dbReference>
<sequence length="672" mass="74340">MNGRLVRNRGAWTLNKTIGLLAHVDAGKTTFAEALLYHTRAIRSRGRVDHRNAFLDGHEIEKARGITVFADQAEMTYGNSVYFLLDTPGHVDFSAEMERALQILDYAVIIVSAVEGVEGHTETVWELLRAYGIPAFFFINKIDRTGAEPERVLADIRQQLTDNALDLATFDPNHWEDSLKAWLAERDETLLEPYLEGTLDNREWTGHLIRLIRGRQVFPCMQGSALLDAGIDVFLERLDGLTLTAYDGQLPFAGRVYKIRHDEQGARITFIKALQGALRVRGEVEYGTEEARKAEKITTIQKVNGPRYTQTDSVSAGELFAVTGLTSALPGQGVGAIQDAALPELAPTLQSKVLFEPKLHIKEVLRAFQMLDAEDPALGTSWDEHLQELHIHVMGKVQLEILRQVVRARFGFEVSFGPPEILYKETIAAPVYGCGHFEPLGHYAEVHLRLVPAARNSGVAFVNACHPDELAAGYQNLVGQHVLEQAHHGLLTGSPLTDVQITLLTGRSHNKHTSGGDFREASFRAVRQALEQAENVLLEPVYHVKIKVDTEHLGKVLTDIQQAHGRFDPPELTESSAVITGVVPAASFLDYSTVLASMTHGKGSLSLKFGGYEACHNPLEVIRLKNYDKNADPAYTSSSIFCAKGQSYSVPWAEAERHMHVQLQSGQADTRG</sequence>
<proteinExistence type="predicted"/>
<dbReference type="Gene3D" id="2.40.30.10">
    <property type="entry name" value="Translation factors"/>
    <property type="match status" value="1"/>
</dbReference>
<dbReference type="GO" id="GO:0046677">
    <property type="term" value="P:response to antibiotic"/>
    <property type="evidence" value="ECO:0007669"/>
    <property type="project" value="UniProtKB-KW"/>
</dbReference>
<dbReference type="InterPro" id="IPR005225">
    <property type="entry name" value="Small_GTP-bd"/>
</dbReference>
<keyword evidence="4" id="KW-0046">Antibiotic resistance</keyword>
<dbReference type="InterPro" id="IPR020568">
    <property type="entry name" value="Ribosomal_Su5_D2-typ_SF"/>
</dbReference>
<evidence type="ECO:0000259" key="5">
    <source>
        <dbReference type="PROSITE" id="PS51722"/>
    </source>
</evidence>
<keyword evidence="2" id="KW-0648">Protein biosynthesis</keyword>
<dbReference type="Pfam" id="PF00009">
    <property type="entry name" value="GTP_EFTU"/>
    <property type="match status" value="1"/>
</dbReference>
<dbReference type="SUPFAM" id="SSF54211">
    <property type="entry name" value="Ribosomal protein S5 domain 2-like"/>
    <property type="match status" value="1"/>
</dbReference>
<dbReference type="PROSITE" id="PS51722">
    <property type="entry name" value="G_TR_2"/>
    <property type="match status" value="1"/>
</dbReference>
<dbReference type="Gene3D" id="3.30.230.10">
    <property type="match status" value="1"/>
</dbReference>
<evidence type="ECO:0000256" key="3">
    <source>
        <dbReference type="ARBA" id="ARBA00023134"/>
    </source>
</evidence>
<dbReference type="InterPro" id="IPR000640">
    <property type="entry name" value="EFG_V-like"/>
</dbReference>
<dbReference type="GO" id="GO:0005525">
    <property type="term" value="F:GTP binding"/>
    <property type="evidence" value="ECO:0007669"/>
    <property type="project" value="UniProtKB-KW"/>
</dbReference>
<dbReference type="Gene3D" id="3.30.70.240">
    <property type="match status" value="1"/>
</dbReference>
<dbReference type="InterPro" id="IPR009000">
    <property type="entry name" value="Transl_B-barrel_sf"/>
</dbReference>
<dbReference type="GO" id="GO:0003924">
    <property type="term" value="F:GTPase activity"/>
    <property type="evidence" value="ECO:0007669"/>
    <property type="project" value="InterPro"/>
</dbReference>
<reference evidence="6 7" key="1">
    <citation type="submission" date="2018-11" db="EMBL/GenBank/DDBJ databases">
        <title>Genome sequencing of Paenibacillus sp. KCOM 3021 (= ChDC PVNT-B20).</title>
        <authorList>
            <person name="Kook J.-K."/>
            <person name="Park S.-N."/>
            <person name="Lim Y.K."/>
        </authorList>
    </citation>
    <scope>NUCLEOTIDE SEQUENCE [LARGE SCALE GENOMIC DNA]</scope>
    <source>
        <strain evidence="6 7">KCOM 3021</strain>
    </source>
</reference>
<evidence type="ECO:0000256" key="4">
    <source>
        <dbReference type="ARBA" id="ARBA00023251"/>
    </source>
</evidence>
<dbReference type="SMART" id="SM00838">
    <property type="entry name" value="EFG_C"/>
    <property type="match status" value="1"/>
</dbReference>
<dbReference type="InterPro" id="IPR000795">
    <property type="entry name" value="T_Tr_GTP-bd_dom"/>
</dbReference>
<dbReference type="SUPFAM" id="SSF50447">
    <property type="entry name" value="Translation proteins"/>
    <property type="match status" value="1"/>
</dbReference>
<dbReference type="GO" id="GO:0006412">
    <property type="term" value="P:translation"/>
    <property type="evidence" value="ECO:0007669"/>
    <property type="project" value="UniProtKB-KW"/>
</dbReference>
<dbReference type="PRINTS" id="PR00315">
    <property type="entry name" value="ELONGATNFCT"/>
</dbReference>
<protein>
    <submittedName>
        <fullName evidence="6">TetM/TetW/TetO/TetS family tetracycline resistance ribosomal protection protein</fullName>
    </submittedName>
</protein>
<evidence type="ECO:0000313" key="7">
    <source>
        <dbReference type="Proteomes" id="UP000267017"/>
    </source>
</evidence>
<dbReference type="OrthoDB" id="9801591at2"/>
<accession>A0A3P3U8C6</accession>
<gene>
    <name evidence="6" type="ORF">EHV15_25155</name>
</gene>
<dbReference type="Gene3D" id="3.30.70.870">
    <property type="entry name" value="Elongation Factor G (Translational Gtpase), domain 3"/>
    <property type="match status" value="1"/>
</dbReference>
<dbReference type="Pfam" id="PF00679">
    <property type="entry name" value="EFG_C"/>
    <property type="match status" value="1"/>
</dbReference>
<dbReference type="InterPro" id="IPR014721">
    <property type="entry name" value="Ribsml_uS5_D2-typ_fold_subgr"/>
</dbReference>
<comment type="caution">
    <text evidence="6">The sequence shown here is derived from an EMBL/GenBank/DDBJ whole genome shotgun (WGS) entry which is preliminary data.</text>
</comment>
<evidence type="ECO:0000256" key="1">
    <source>
        <dbReference type="ARBA" id="ARBA00022741"/>
    </source>
</evidence>
<organism evidence="6 7">
    <name type="scientific">Paenibacillus oralis</name>
    <dbReference type="NCBI Taxonomy" id="2490856"/>
    <lineage>
        <taxon>Bacteria</taxon>
        <taxon>Bacillati</taxon>
        <taxon>Bacillota</taxon>
        <taxon>Bacilli</taxon>
        <taxon>Bacillales</taxon>
        <taxon>Paenibacillaceae</taxon>
        <taxon>Paenibacillus</taxon>
    </lineage>
</organism>
<keyword evidence="1" id="KW-0547">Nucleotide-binding</keyword>
<dbReference type="PANTHER" id="PTHR43261">
    <property type="entry name" value="TRANSLATION ELONGATION FACTOR G-RELATED"/>
    <property type="match status" value="1"/>
</dbReference>
<keyword evidence="7" id="KW-1185">Reference proteome</keyword>
<dbReference type="GO" id="GO:0032790">
    <property type="term" value="P:ribosome disassembly"/>
    <property type="evidence" value="ECO:0007669"/>
    <property type="project" value="TreeGrafter"/>
</dbReference>
<dbReference type="CDD" id="cd03711">
    <property type="entry name" value="Tet_C"/>
    <property type="match status" value="1"/>
</dbReference>
<dbReference type="InterPro" id="IPR005517">
    <property type="entry name" value="Transl_elong_EFG/EF2_IV"/>
</dbReference>
<dbReference type="SUPFAM" id="SSF52540">
    <property type="entry name" value="P-loop containing nucleoside triphosphate hydrolases"/>
    <property type="match status" value="1"/>
</dbReference>
<dbReference type="AlphaFoldDB" id="A0A3P3U8C6"/>
<keyword evidence="3" id="KW-0342">GTP-binding</keyword>
<dbReference type="InterPro" id="IPR027417">
    <property type="entry name" value="P-loop_NTPase"/>
</dbReference>
<dbReference type="PANTHER" id="PTHR43261:SF1">
    <property type="entry name" value="RIBOSOME-RELEASING FACTOR 2, MITOCHONDRIAL"/>
    <property type="match status" value="1"/>
</dbReference>
<evidence type="ECO:0000313" key="6">
    <source>
        <dbReference type="EMBL" id="RRJ65838.1"/>
    </source>
</evidence>
<dbReference type="Gene3D" id="3.40.50.300">
    <property type="entry name" value="P-loop containing nucleotide triphosphate hydrolases"/>
    <property type="match status" value="1"/>
</dbReference>
<dbReference type="EMBL" id="RRCN01000001">
    <property type="protein sequence ID" value="RRJ65838.1"/>
    <property type="molecule type" value="Genomic_DNA"/>
</dbReference>
<dbReference type="PRINTS" id="PR01037">
    <property type="entry name" value="TCRTETOQM"/>
</dbReference>
<dbReference type="NCBIfam" id="TIGR00231">
    <property type="entry name" value="small_GTP"/>
    <property type="match status" value="1"/>
</dbReference>
<dbReference type="InterPro" id="IPR035647">
    <property type="entry name" value="EFG_III/V"/>
</dbReference>
<feature type="domain" description="Tr-type G" evidence="5">
    <location>
        <begin position="13"/>
        <end position="246"/>
    </location>
</feature>
<dbReference type="Proteomes" id="UP000267017">
    <property type="component" value="Unassembled WGS sequence"/>
</dbReference>
<dbReference type="Pfam" id="PF03764">
    <property type="entry name" value="EFG_IV"/>
    <property type="match status" value="1"/>
</dbReference>
<name>A0A3P3U8C6_9BACL</name>
<evidence type="ECO:0000256" key="2">
    <source>
        <dbReference type="ARBA" id="ARBA00022917"/>
    </source>
</evidence>
<dbReference type="SUPFAM" id="SSF54980">
    <property type="entry name" value="EF-G C-terminal domain-like"/>
    <property type="match status" value="2"/>
</dbReference>